<dbReference type="InterPro" id="IPR025746">
    <property type="entry name" value="PilX_N_dom"/>
</dbReference>
<dbReference type="Pfam" id="PF14341">
    <property type="entry name" value="PilX_N"/>
    <property type="match status" value="1"/>
</dbReference>
<accession>A0A1Q9R235</accession>
<name>A0A1Q9R235_PSEPU</name>
<organism evidence="2 3">
    <name type="scientific">Pseudomonas putida</name>
    <name type="common">Arthrobacter siderocapsulatus</name>
    <dbReference type="NCBI Taxonomy" id="303"/>
    <lineage>
        <taxon>Bacteria</taxon>
        <taxon>Pseudomonadati</taxon>
        <taxon>Pseudomonadota</taxon>
        <taxon>Gammaproteobacteria</taxon>
        <taxon>Pseudomonadales</taxon>
        <taxon>Pseudomonadaceae</taxon>
        <taxon>Pseudomonas</taxon>
    </lineage>
</organism>
<gene>
    <name evidence="2" type="ORF">PSEMO_36830</name>
</gene>
<comment type="caution">
    <text evidence="2">The sequence shown here is derived from an EMBL/GenBank/DDBJ whole genome shotgun (WGS) entry which is preliminary data.</text>
</comment>
<proteinExistence type="predicted"/>
<protein>
    <recommendedName>
        <fullName evidence="1">Type 4 fimbrial biogenesis protein PilX N-terminal domain-containing protein</fullName>
    </recommendedName>
</protein>
<feature type="domain" description="Type 4 fimbrial biogenesis protein PilX N-terminal" evidence="1">
    <location>
        <begin position="3"/>
        <end position="49"/>
    </location>
</feature>
<dbReference type="Proteomes" id="UP000186736">
    <property type="component" value="Unassembled WGS sequence"/>
</dbReference>
<evidence type="ECO:0000313" key="2">
    <source>
        <dbReference type="EMBL" id="OLS61463.1"/>
    </source>
</evidence>
<dbReference type="EMBL" id="MKZO01000032">
    <property type="protein sequence ID" value="OLS61463.1"/>
    <property type="molecule type" value="Genomic_DNA"/>
</dbReference>
<sequence>MQRGAVLALVMILLVLLGILGLFAIQSSTQQTRMASNHLASLQAFEAAENLLSTAEARLPATPPSGWQQLGTGRYLIEHLGQTDQAAHMPADLPATLFRITAIAEERQARITLESVVAWPLSPDHGPARRILWRQHPRES</sequence>
<evidence type="ECO:0000259" key="1">
    <source>
        <dbReference type="Pfam" id="PF14341"/>
    </source>
</evidence>
<dbReference type="AlphaFoldDB" id="A0A1Q9R235"/>
<reference evidence="2 3" key="1">
    <citation type="submission" date="2016-10" db="EMBL/GenBank/DDBJ databases">
        <title>Genome Sequence of Pseudomonas putida GM4FR.</title>
        <authorList>
            <person name="Poehlein A."/>
            <person name="Wemheuer F."/>
            <person name="Hollensteiner J."/>
            <person name="Wemheuer B."/>
        </authorList>
    </citation>
    <scope>NUCLEOTIDE SEQUENCE [LARGE SCALE GENOMIC DNA]</scope>
    <source>
        <strain evidence="2 3">GM4FR</strain>
    </source>
</reference>
<evidence type="ECO:0000313" key="3">
    <source>
        <dbReference type="Proteomes" id="UP000186736"/>
    </source>
</evidence>